<evidence type="ECO:0000256" key="1">
    <source>
        <dbReference type="SAM" id="MobiDB-lite"/>
    </source>
</evidence>
<gene>
    <name evidence="2" type="ORF">K7X08_025881</name>
</gene>
<sequence length="448" mass="49887">MPYFLPHRVSPPNKLVVLNQTCLDLPITSSEGRKWGDDEEKEVADNEESSRGLDKGKAPMESQTTDDMNESTEDSTAYTAGPRRSRRARNMAAARMIYARLVKLNQSCVELPTSSSERRKWGDDCYEEDAESNEDGYAQITMDFREPRSPVDSIDSDTPIVRLDANTLHPWALRMLGFTTKEGLDFEGMTEALTTMFMEPADYGLASPRARTVIKQSERAQEVHSQVSSSSSFTSGDTVSIQAPSATPHRQILPRESKKTVEVSTPTYNAAGLVKLNQSCVELPTSSSERRKWGDDCYEEDAESNEDGYAQITMDFREPRSPVDSIDSDTPIVRLDANTLHPWALRMLGFTTKEGLDFEGMTEALTTMFMEPADYGLASPRARTVIKQSERAQEVHSQVSSSSSFTSGDTVSIQAPSATPQADTTENLKRLWRCRPRHIMQPVGPLSL</sequence>
<feature type="region of interest" description="Disordered" evidence="1">
    <location>
        <begin position="394"/>
        <end position="427"/>
    </location>
</feature>
<feature type="compositionally biased region" description="Low complexity" evidence="1">
    <location>
        <begin position="225"/>
        <end position="240"/>
    </location>
</feature>
<evidence type="ECO:0000313" key="2">
    <source>
        <dbReference type="EMBL" id="KAJ8574076.1"/>
    </source>
</evidence>
<dbReference type="Proteomes" id="UP001152561">
    <property type="component" value="Unassembled WGS sequence"/>
</dbReference>
<protein>
    <submittedName>
        <fullName evidence="2">Uncharacterized protein</fullName>
    </submittedName>
</protein>
<feature type="compositionally biased region" description="Polar residues" evidence="1">
    <location>
        <begin position="413"/>
        <end position="425"/>
    </location>
</feature>
<organism evidence="2 3">
    <name type="scientific">Anisodus acutangulus</name>
    <dbReference type="NCBI Taxonomy" id="402998"/>
    <lineage>
        <taxon>Eukaryota</taxon>
        <taxon>Viridiplantae</taxon>
        <taxon>Streptophyta</taxon>
        <taxon>Embryophyta</taxon>
        <taxon>Tracheophyta</taxon>
        <taxon>Spermatophyta</taxon>
        <taxon>Magnoliopsida</taxon>
        <taxon>eudicotyledons</taxon>
        <taxon>Gunneridae</taxon>
        <taxon>Pentapetalae</taxon>
        <taxon>asterids</taxon>
        <taxon>lamiids</taxon>
        <taxon>Solanales</taxon>
        <taxon>Solanaceae</taxon>
        <taxon>Solanoideae</taxon>
        <taxon>Hyoscyameae</taxon>
        <taxon>Anisodus</taxon>
    </lineage>
</organism>
<dbReference type="AlphaFoldDB" id="A0A9Q1N318"/>
<feature type="compositionally biased region" description="Acidic residues" evidence="1">
    <location>
        <begin position="37"/>
        <end position="47"/>
    </location>
</feature>
<proteinExistence type="predicted"/>
<keyword evidence="3" id="KW-1185">Reference proteome</keyword>
<dbReference type="OrthoDB" id="1306279at2759"/>
<name>A0A9Q1N318_9SOLA</name>
<accession>A0A9Q1N318</accession>
<feature type="region of interest" description="Disordered" evidence="1">
    <location>
        <begin position="222"/>
        <end position="261"/>
    </location>
</feature>
<reference evidence="3" key="1">
    <citation type="journal article" date="2023" name="Proc. Natl. Acad. Sci. U.S.A.">
        <title>Genomic and structural basis for evolution of tropane alkaloid biosynthesis.</title>
        <authorList>
            <person name="Wanga Y.-J."/>
            <person name="Taina T."/>
            <person name="Yua J.-Y."/>
            <person name="Lia J."/>
            <person name="Xua B."/>
            <person name="Chenc J."/>
            <person name="D'Auriad J.C."/>
            <person name="Huanga J.-P."/>
            <person name="Huanga S.-X."/>
        </authorList>
    </citation>
    <scope>NUCLEOTIDE SEQUENCE [LARGE SCALE GENOMIC DNA]</scope>
    <source>
        <strain evidence="3">cv. KIB-2019</strain>
    </source>
</reference>
<comment type="caution">
    <text evidence="2">The sequence shown here is derived from an EMBL/GenBank/DDBJ whole genome shotgun (WGS) entry which is preliminary data.</text>
</comment>
<feature type="compositionally biased region" description="Low complexity" evidence="1">
    <location>
        <begin position="397"/>
        <end position="412"/>
    </location>
</feature>
<feature type="compositionally biased region" description="Basic and acidic residues" evidence="1">
    <location>
        <begin position="48"/>
        <end position="58"/>
    </location>
</feature>
<dbReference type="EMBL" id="JAJAGQ010000001">
    <property type="protein sequence ID" value="KAJ8574076.1"/>
    <property type="molecule type" value="Genomic_DNA"/>
</dbReference>
<evidence type="ECO:0000313" key="3">
    <source>
        <dbReference type="Proteomes" id="UP001152561"/>
    </source>
</evidence>
<feature type="region of interest" description="Disordered" evidence="1">
    <location>
        <begin position="28"/>
        <end position="86"/>
    </location>
</feature>